<organism evidence="3 4">
    <name type="scientific">Epilithonimonas bovis DSM 19482</name>
    <dbReference type="NCBI Taxonomy" id="1121284"/>
    <lineage>
        <taxon>Bacteria</taxon>
        <taxon>Pseudomonadati</taxon>
        <taxon>Bacteroidota</taxon>
        <taxon>Flavobacteriia</taxon>
        <taxon>Flavobacteriales</taxon>
        <taxon>Weeksellaceae</taxon>
        <taxon>Chryseobacterium group</taxon>
        <taxon>Epilithonimonas</taxon>
    </lineage>
</organism>
<keyword evidence="3" id="KW-0540">Nuclease</keyword>
<feature type="domain" description="Rad50/SbcC-type AAA" evidence="1">
    <location>
        <begin position="5"/>
        <end position="241"/>
    </location>
</feature>
<dbReference type="InterPro" id="IPR027417">
    <property type="entry name" value="P-loop_NTPase"/>
</dbReference>
<protein>
    <submittedName>
        <fullName evidence="3">Putative ATP-dependent endonuclease of the OLD family</fullName>
    </submittedName>
</protein>
<dbReference type="AlphaFoldDB" id="A0A1U7PR87"/>
<dbReference type="GO" id="GO:0006302">
    <property type="term" value="P:double-strand break repair"/>
    <property type="evidence" value="ECO:0007669"/>
    <property type="project" value="InterPro"/>
</dbReference>
<dbReference type="EMBL" id="FTPU01000006">
    <property type="protein sequence ID" value="SIT96096.1"/>
    <property type="molecule type" value="Genomic_DNA"/>
</dbReference>
<keyword evidence="3" id="KW-0378">Hydrolase</keyword>
<dbReference type="GO" id="GO:0004519">
    <property type="term" value="F:endonuclease activity"/>
    <property type="evidence" value="ECO:0007669"/>
    <property type="project" value="UniProtKB-KW"/>
</dbReference>
<name>A0A1U7PR87_9FLAO</name>
<evidence type="ECO:0000259" key="1">
    <source>
        <dbReference type="Pfam" id="PF13476"/>
    </source>
</evidence>
<dbReference type="CDD" id="cd01026">
    <property type="entry name" value="TOPRIM_OLD"/>
    <property type="match status" value="1"/>
</dbReference>
<dbReference type="Pfam" id="PF13476">
    <property type="entry name" value="AAA_23"/>
    <property type="match status" value="1"/>
</dbReference>
<dbReference type="Pfam" id="PF20469">
    <property type="entry name" value="OLD-like_TOPRIM"/>
    <property type="match status" value="1"/>
</dbReference>
<evidence type="ECO:0000313" key="4">
    <source>
        <dbReference type="Proteomes" id="UP000187261"/>
    </source>
</evidence>
<reference evidence="4" key="1">
    <citation type="submission" date="2016-10" db="EMBL/GenBank/DDBJ databases">
        <authorList>
            <person name="Varghese N."/>
            <person name="Submissions S."/>
        </authorList>
    </citation>
    <scope>NUCLEOTIDE SEQUENCE [LARGE SCALE GENOMIC DNA]</scope>
    <source>
        <strain evidence="4">DSM 19482</strain>
    </source>
</reference>
<dbReference type="Proteomes" id="UP000187261">
    <property type="component" value="Unassembled WGS sequence"/>
</dbReference>
<evidence type="ECO:0000313" key="3">
    <source>
        <dbReference type="EMBL" id="SIT96096.1"/>
    </source>
</evidence>
<dbReference type="GO" id="GO:0016887">
    <property type="term" value="F:ATP hydrolysis activity"/>
    <property type="evidence" value="ECO:0007669"/>
    <property type="project" value="InterPro"/>
</dbReference>
<dbReference type="PANTHER" id="PTHR43581:SF4">
    <property type="entry name" value="ATP_GTP PHOSPHATASE"/>
    <property type="match status" value="1"/>
</dbReference>
<proteinExistence type="predicted"/>
<dbReference type="InterPro" id="IPR051396">
    <property type="entry name" value="Bact_Antivir_Def_Nuclease"/>
</dbReference>
<dbReference type="OrthoDB" id="9792800at2"/>
<keyword evidence="4" id="KW-1185">Reference proteome</keyword>
<gene>
    <name evidence="3" type="ORF">SAMN05660493_00768</name>
</gene>
<feature type="domain" description="OLD protein-like TOPRIM" evidence="2">
    <location>
        <begin position="376"/>
        <end position="440"/>
    </location>
</feature>
<dbReference type="SUPFAM" id="SSF52540">
    <property type="entry name" value="P-loop containing nucleoside triphosphate hydrolases"/>
    <property type="match status" value="1"/>
</dbReference>
<dbReference type="InterPro" id="IPR038729">
    <property type="entry name" value="Rad50/SbcC_AAA"/>
</dbReference>
<sequence>MNITKVHIENFKTFKGSFKLTLNKGVNILVGDNEAGKSTIIEAIHLALTGLYNGKYLRNELSQYVFNNEVVAEYIQGLEENNVAQSLPKILIEVFIEGEEAAEFEGDGNSEKAKVSGFSLRIEFDENCKKEYEDLVKLGGIKTLPIEYYNVSWSSFARNESITPRTIPIKSALIDSSSNKLQNGSDIYISRIVKEFLESNEVVEISQAHRKMKESFMENDAIKKINEKIKTASKISDKKVEISVELSSKNAWESSLMTYLEDVPFHYIGKGEQCLVKTKLALGHKKAKEANLILLEEPENHLSYSKLNQLISDIKNDNGGKQILISTHSSFVANKLGLEHLILLNDKKTIRLNELSAGTYKFFEKLSGYDTLRLILCKKAILVEGDSDELIVQKAFMLNNDGKLPIEKGVDVISVGTSFLRFLEISEKIGTKVAVVTDNDGDYENKITKKYEAYKNSTTVKIYGDNRNNLNTLEPQIVEANKDNIDLLQEILEIDKNKYDTPEKISKYMQNNKTNSALKIFDTTKQIVFPQYILDAIKKDEQ</sequence>
<keyword evidence="3" id="KW-0255">Endonuclease</keyword>
<dbReference type="Gene3D" id="3.40.50.300">
    <property type="entry name" value="P-loop containing nucleotide triphosphate hydrolases"/>
    <property type="match status" value="1"/>
</dbReference>
<dbReference type="PANTHER" id="PTHR43581">
    <property type="entry name" value="ATP/GTP PHOSPHATASE"/>
    <property type="match status" value="1"/>
</dbReference>
<dbReference type="RefSeq" id="WP_076782159.1">
    <property type="nucleotide sequence ID" value="NZ_FTPU01000006.1"/>
</dbReference>
<evidence type="ECO:0000259" key="2">
    <source>
        <dbReference type="Pfam" id="PF20469"/>
    </source>
</evidence>
<dbReference type="InterPro" id="IPR034139">
    <property type="entry name" value="TOPRIM_OLD"/>
</dbReference>
<accession>A0A1U7PR87</accession>
<dbReference type="STRING" id="1121284.SAMN05660493_00768"/>